<feature type="compositionally biased region" description="Polar residues" evidence="4">
    <location>
        <begin position="1"/>
        <end position="11"/>
    </location>
</feature>
<feature type="region of interest" description="Disordered" evidence="4">
    <location>
        <begin position="308"/>
        <end position="371"/>
    </location>
</feature>
<evidence type="ECO:0000313" key="7">
    <source>
        <dbReference type="RefSeq" id="XP_065659335.1"/>
    </source>
</evidence>
<dbReference type="PANTHER" id="PTHR13361">
    <property type="entry name" value="WW DOMAIN-BINDING PROTEIN 11"/>
    <property type="match status" value="1"/>
</dbReference>
<keyword evidence="6" id="KW-1185">Reference proteome</keyword>
<feature type="region of interest" description="Disordered" evidence="4">
    <location>
        <begin position="1"/>
        <end position="35"/>
    </location>
</feature>
<dbReference type="InterPro" id="IPR019007">
    <property type="entry name" value="Wbp11/ELF5/Saf1_N"/>
</dbReference>
<comment type="subcellular location">
    <subcellularLocation>
        <location evidence="1">Nucleus</location>
    </subcellularLocation>
</comment>
<evidence type="ECO:0000256" key="2">
    <source>
        <dbReference type="ARBA" id="ARBA00023242"/>
    </source>
</evidence>
<sequence length="497" mass="56223">MGRRSTNTTKSGKFMNPTDQARKEARKRELKKNKKQRKLVRETVLKLKDPTQIIDEMLRLDLLEIELMSDAVNEKVIADKKKKLQETLSRIMTLYEKTDKDKYAEIKKYQVECDRKRHKAYLAYQSQKMKEQDEENRKKEAEEAKFSLAEVTLPQGAFAPHDIPMPVMMTSIPNFQPPSYSSTKYGIPHIPGLPPGLIPPGPPPGNPPPPSPEYQGIDNEEEMNRRKAQVESDVIAELEKLEHEFQDMEHEVHDQEYDEDGSDAEEYEAAEYRKRKVRFEDETVEDNEIYVRDESLSTRQRLLKMAGHDPNQLQGSVRGIILPGPPPGNPRMMPPGPPPGRPPGPPAGLPRPPPGLPPMASGNRMPGMPPPPPPGVRPPFMTGVAANVYSTQPQFGPQTVFEKGPEIKKVEKEDTQRTIMAAPKLRNIRAEVTKFVPTAVKLRRNLPPGKNKAKLKAQIAMTSDINTNMEKQVHKHTEGPTKDDVYAKFMDEMTGFL</sequence>
<organism evidence="6 7">
    <name type="scientific">Hydra vulgaris</name>
    <name type="common">Hydra</name>
    <name type="synonym">Hydra attenuata</name>
    <dbReference type="NCBI Taxonomy" id="6087"/>
    <lineage>
        <taxon>Eukaryota</taxon>
        <taxon>Metazoa</taxon>
        <taxon>Cnidaria</taxon>
        <taxon>Hydrozoa</taxon>
        <taxon>Hydroidolina</taxon>
        <taxon>Anthoathecata</taxon>
        <taxon>Aplanulata</taxon>
        <taxon>Hydridae</taxon>
        <taxon>Hydra</taxon>
    </lineage>
</organism>
<keyword evidence="2" id="KW-0539">Nucleus</keyword>
<dbReference type="PANTHER" id="PTHR13361:SF1">
    <property type="entry name" value="WW DOMAIN-BINDING PROTEIN 11"/>
    <property type="match status" value="1"/>
</dbReference>
<accession>A0ABM4CCD1</accession>
<evidence type="ECO:0000259" key="5">
    <source>
        <dbReference type="Pfam" id="PF09429"/>
    </source>
</evidence>
<keyword evidence="3" id="KW-0175">Coiled coil</keyword>
<feature type="domain" description="Wbp11/ELF5/Saf1 N-terminal" evidence="5">
    <location>
        <begin position="12"/>
        <end position="91"/>
    </location>
</feature>
<dbReference type="Proteomes" id="UP001652625">
    <property type="component" value="Chromosome 08"/>
</dbReference>
<feature type="coiled-coil region" evidence="3">
    <location>
        <begin position="231"/>
        <end position="258"/>
    </location>
</feature>
<name>A0ABM4CCD1_HYDVU</name>
<gene>
    <name evidence="7" type="primary">LOC100214421</name>
</gene>
<evidence type="ECO:0000256" key="3">
    <source>
        <dbReference type="SAM" id="Coils"/>
    </source>
</evidence>
<dbReference type="GeneID" id="100214421"/>
<feature type="compositionally biased region" description="Pro residues" evidence="4">
    <location>
        <begin position="191"/>
        <end position="212"/>
    </location>
</feature>
<feature type="region of interest" description="Disordered" evidence="4">
    <location>
        <begin position="188"/>
        <end position="216"/>
    </location>
</feature>
<evidence type="ECO:0000313" key="6">
    <source>
        <dbReference type="Proteomes" id="UP001652625"/>
    </source>
</evidence>
<reference evidence="7" key="1">
    <citation type="submission" date="2025-08" db="UniProtKB">
        <authorList>
            <consortium name="RefSeq"/>
        </authorList>
    </citation>
    <scope>IDENTIFICATION</scope>
</reference>
<dbReference type="RefSeq" id="XP_065659335.1">
    <property type="nucleotide sequence ID" value="XM_065803263.1"/>
</dbReference>
<evidence type="ECO:0000256" key="1">
    <source>
        <dbReference type="ARBA" id="ARBA00004123"/>
    </source>
</evidence>
<proteinExistence type="predicted"/>
<feature type="compositionally biased region" description="Pro residues" evidence="4">
    <location>
        <begin position="323"/>
        <end position="357"/>
    </location>
</feature>
<dbReference type="Pfam" id="PF09429">
    <property type="entry name" value="Wbp11"/>
    <property type="match status" value="1"/>
</dbReference>
<protein>
    <submittedName>
        <fullName evidence="7">WW domain-binding protein 11 isoform X2</fullName>
    </submittedName>
</protein>
<evidence type="ECO:0000256" key="4">
    <source>
        <dbReference type="SAM" id="MobiDB-lite"/>
    </source>
</evidence>